<dbReference type="InterPro" id="IPR003488">
    <property type="entry name" value="DprA"/>
</dbReference>
<feature type="domain" description="Smf/DprA SLOG" evidence="2">
    <location>
        <begin position="159"/>
        <end position="352"/>
    </location>
</feature>
<evidence type="ECO:0000259" key="2">
    <source>
        <dbReference type="Pfam" id="PF02481"/>
    </source>
</evidence>
<comment type="caution">
    <text evidence="3">The sequence shown here is derived from an EMBL/GenBank/DDBJ whole genome shotgun (WGS) entry which is preliminary data.</text>
</comment>
<evidence type="ECO:0000256" key="1">
    <source>
        <dbReference type="ARBA" id="ARBA00006525"/>
    </source>
</evidence>
<accession>A0ABU2J4Q0</accession>
<evidence type="ECO:0000313" key="4">
    <source>
        <dbReference type="Proteomes" id="UP001183176"/>
    </source>
</evidence>
<dbReference type="PANTHER" id="PTHR43022">
    <property type="entry name" value="PROTEIN SMF"/>
    <property type="match status" value="1"/>
</dbReference>
<comment type="similarity">
    <text evidence="1">Belongs to the DprA/Smf family.</text>
</comment>
<dbReference type="PANTHER" id="PTHR43022:SF1">
    <property type="entry name" value="PROTEIN SMF"/>
    <property type="match status" value="1"/>
</dbReference>
<protein>
    <submittedName>
        <fullName evidence="3">DNA-processing protein DprA</fullName>
    </submittedName>
</protein>
<dbReference type="EMBL" id="JAVREH010000001">
    <property type="protein sequence ID" value="MDT0259957.1"/>
    <property type="molecule type" value="Genomic_DNA"/>
</dbReference>
<organism evidence="3 4">
    <name type="scientific">Jatrophihabitans lederbergiae</name>
    <dbReference type="NCBI Taxonomy" id="3075547"/>
    <lineage>
        <taxon>Bacteria</taxon>
        <taxon>Bacillati</taxon>
        <taxon>Actinomycetota</taxon>
        <taxon>Actinomycetes</taxon>
        <taxon>Jatrophihabitantales</taxon>
        <taxon>Jatrophihabitantaceae</taxon>
        <taxon>Jatrophihabitans</taxon>
    </lineage>
</organism>
<name>A0ABU2J4Q0_9ACTN</name>
<dbReference type="SUPFAM" id="SSF102405">
    <property type="entry name" value="MCP/YpsA-like"/>
    <property type="match status" value="1"/>
</dbReference>
<dbReference type="Proteomes" id="UP001183176">
    <property type="component" value="Unassembled WGS sequence"/>
</dbReference>
<keyword evidence="4" id="KW-1185">Reference proteome</keyword>
<dbReference type="Gene3D" id="3.40.50.450">
    <property type="match status" value="1"/>
</dbReference>
<dbReference type="RefSeq" id="WP_311421115.1">
    <property type="nucleotide sequence ID" value="NZ_JAVREH010000001.1"/>
</dbReference>
<dbReference type="Pfam" id="PF02481">
    <property type="entry name" value="DNA_processg_A"/>
    <property type="match status" value="1"/>
</dbReference>
<sequence>MTSSDTSGALSAHICPDARASAVDVRLAARPSAAESRPDARASAVDVQLAAAYLSRVAEPASVPLWLFVQEHGYVAAAEAVRRGDAPPEVAAHTEARRSTADPGADLEAAERNTIRLITPLDDEWPHFGLAALSVAGERRATEWLAGARTRPERGELMPPLALWVRGAGDLRSLGVRSLAVVGSRAATAYGEHVASDFAYGVAQRDVVIVSGGAYGIDAAAHRGALAADGVSVLVSAGGLDRPYPTGNRNLYSRTAERGLLISERPPGSAPHRQRFLSRNRLIAALGSATLVVEAAHRSGALNSARYARDLGRPVLAVPGPVTSAMSVGCHALIRRDEDPARLVTSVADVLAYCGGAELFTDPDGAIPSSEAGQLAGSSGYDALDAVSKSVLDGFPGRGSVTEAALASLSGRPIQVVLAALPVLQGLGLVAASREGYRLNRPPRG</sequence>
<reference evidence="4" key="1">
    <citation type="submission" date="2023-07" db="EMBL/GenBank/DDBJ databases">
        <title>30 novel species of actinomycetes from the DSMZ collection.</title>
        <authorList>
            <person name="Nouioui I."/>
        </authorList>
    </citation>
    <scope>NUCLEOTIDE SEQUENCE [LARGE SCALE GENOMIC DNA]</scope>
    <source>
        <strain evidence="4">DSM 44399</strain>
    </source>
</reference>
<proteinExistence type="inferred from homology"/>
<evidence type="ECO:0000313" key="3">
    <source>
        <dbReference type="EMBL" id="MDT0259957.1"/>
    </source>
</evidence>
<dbReference type="InterPro" id="IPR057666">
    <property type="entry name" value="DrpA_SLOG"/>
</dbReference>
<gene>
    <name evidence="3" type="primary">dprA</name>
    <name evidence="3" type="ORF">RM423_00960</name>
</gene>
<dbReference type="NCBIfam" id="TIGR00732">
    <property type="entry name" value="dprA"/>
    <property type="match status" value="1"/>
</dbReference>